<protein>
    <recommendedName>
        <fullName evidence="5">Enoyl-CoA hydratase</fullName>
    </recommendedName>
</protein>
<dbReference type="Proteomes" id="UP000663671">
    <property type="component" value="Chromosome 2"/>
</dbReference>
<name>A0A8A1LXP6_AJECA</name>
<dbReference type="CDD" id="cd06558">
    <property type="entry name" value="crotonase-like"/>
    <property type="match status" value="1"/>
</dbReference>
<dbReference type="EMBL" id="CP069109">
    <property type="protein sequence ID" value="QSS57990.1"/>
    <property type="molecule type" value="Genomic_DNA"/>
</dbReference>
<evidence type="ECO:0008006" key="5">
    <source>
        <dbReference type="Google" id="ProtNLM"/>
    </source>
</evidence>
<dbReference type="PANTHER" id="PTHR11941">
    <property type="entry name" value="ENOYL-COA HYDRATASE-RELATED"/>
    <property type="match status" value="1"/>
</dbReference>
<dbReference type="GO" id="GO:0006635">
    <property type="term" value="P:fatty acid beta-oxidation"/>
    <property type="evidence" value="ECO:0007669"/>
    <property type="project" value="TreeGrafter"/>
</dbReference>
<comment type="similarity">
    <text evidence="1">Belongs to the enoyl-CoA hydratase/isomerase family.</text>
</comment>
<gene>
    <name evidence="3" type="ORF">I7I51_07409</name>
</gene>
<evidence type="ECO:0000313" key="3">
    <source>
        <dbReference type="EMBL" id="QSS57990.1"/>
    </source>
</evidence>
<dbReference type="Pfam" id="PF00378">
    <property type="entry name" value="ECH_1"/>
    <property type="match status" value="1"/>
</dbReference>
<accession>A0A8A1LXP6</accession>
<feature type="region of interest" description="Disordered" evidence="2">
    <location>
        <begin position="1"/>
        <end position="29"/>
    </location>
</feature>
<evidence type="ECO:0000313" key="4">
    <source>
        <dbReference type="Proteomes" id="UP000663671"/>
    </source>
</evidence>
<dbReference type="InterPro" id="IPR029045">
    <property type="entry name" value="ClpP/crotonase-like_dom_sf"/>
</dbReference>
<dbReference type="VEuPathDB" id="FungiDB:I7I51_07409"/>
<evidence type="ECO:0000256" key="2">
    <source>
        <dbReference type="SAM" id="MobiDB-lite"/>
    </source>
</evidence>
<dbReference type="GO" id="GO:0005739">
    <property type="term" value="C:mitochondrion"/>
    <property type="evidence" value="ECO:0007669"/>
    <property type="project" value="TreeGrafter"/>
</dbReference>
<dbReference type="Gene3D" id="3.90.226.10">
    <property type="entry name" value="2-enoyl-CoA Hydratase, Chain A, domain 1"/>
    <property type="match status" value="1"/>
</dbReference>
<sequence length="144" mass="15345">MPGRDNKANSSRAVPASPRGPPSPQAPLRLGHSFSKIHAACKGIRDCPVPILWRINGLALGAGLEIVASSDMRVASSNARLGMSETRMGVSSVVKTVLLPGLIGWGRTRRMLLPGEMIGAREALEWRLLEEVVEREGLDDAVAG</sequence>
<evidence type="ECO:0000256" key="1">
    <source>
        <dbReference type="ARBA" id="ARBA00005254"/>
    </source>
</evidence>
<reference evidence="3" key="1">
    <citation type="submission" date="2021-01" db="EMBL/GenBank/DDBJ databases">
        <title>Chromosome-level genome assembly of a human fungal pathogen reveals clustering of transcriptionally co-regulated genes.</title>
        <authorList>
            <person name="Voorhies M."/>
            <person name="Cohen S."/>
            <person name="Shea T.P."/>
            <person name="Petrus S."/>
            <person name="Munoz J.F."/>
            <person name="Poplawski S."/>
            <person name="Goldman W.E."/>
            <person name="Michael T."/>
            <person name="Cuomo C.A."/>
            <person name="Sil A."/>
            <person name="Beyhan S."/>
        </authorList>
    </citation>
    <scope>NUCLEOTIDE SEQUENCE</scope>
    <source>
        <strain evidence="3">WU24</strain>
    </source>
</reference>
<dbReference type="AlphaFoldDB" id="A0A8A1LXP6"/>
<dbReference type="SUPFAM" id="SSF52096">
    <property type="entry name" value="ClpP/crotonase"/>
    <property type="match status" value="1"/>
</dbReference>
<dbReference type="PANTHER" id="PTHR11941:SF171">
    <property type="entry name" value="SD19268P"/>
    <property type="match status" value="1"/>
</dbReference>
<dbReference type="InterPro" id="IPR001753">
    <property type="entry name" value="Enoyl-CoA_hydra/iso"/>
</dbReference>
<proteinExistence type="inferred from homology"/>
<dbReference type="OrthoDB" id="410701at2759"/>
<organism evidence="3 4">
    <name type="scientific">Ajellomyces capsulatus</name>
    <name type="common">Darling's disease fungus</name>
    <name type="synonym">Histoplasma capsulatum</name>
    <dbReference type="NCBI Taxonomy" id="5037"/>
    <lineage>
        <taxon>Eukaryota</taxon>
        <taxon>Fungi</taxon>
        <taxon>Dikarya</taxon>
        <taxon>Ascomycota</taxon>
        <taxon>Pezizomycotina</taxon>
        <taxon>Eurotiomycetes</taxon>
        <taxon>Eurotiomycetidae</taxon>
        <taxon>Onygenales</taxon>
        <taxon>Ajellomycetaceae</taxon>
        <taxon>Histoplasma</taxon>
    </lineage>
</organism>